<dbReference type="AlphaFoldDB" id="A0A8J6HRC5"/>
<dbReference type="Pfam" id="PF00098">
    <property type="entry name" value="zf-CCHC"/>
    <property type="match status" value="1"/>
</dbReference>
<feature type="compositionally biased region" description="Polar residues" evidence="3">
    <location>
        <begin position="534"/>
        <end position="544"/>
    </location>
</feature>
<dbReference type="SMART" id="SM00343">
    <property type="entry name" value="ZnF_C2HC"/>
    <property type="match status" value="1"/>
</dbReference>
<dbReference type="Gene3D" id="4.10.60.10">
    <property type="entry name" value="Zinc finger, CCHC-type"/>
    <property type="match status" value="1"/>
</dbReference>
<accession>A0A8J6HRC5</accession>
<reference evidence="5" key="1">
    <citation type="journal article" date="2020" name="J Insects Food Feed">
        <title>The yellow mealworm (Tenebrio molitor) genome: a resource for the emerging insects as food and feed industry.</title>
        <authorList>
            <person name="Eriksson T."/>
            <person name="Andere A."/>
            <person name="Kelstrup H."/>
            <person name="Emery V."/>
            <person name="Picard C."/>
        </authorList>
    </citation>
    <scope>NUCLEOTIDE SEQUENCE</scope>
    <source>
        <strain evidence="5">Stoneville</strain>
        <tissue evidence="5">Whole head</tissue>
    </source>
</reference>
<proteinExistence type="predicted"/>
<feature type="coiled-coil region" evidence="2">
    <location>
        <begin position="68"/>
        <end position="121"/>
    </location>
</feature>
<dbReference type="GO" id="GO:0008270">
    <property type="term" value="F:zinc ion binding"/>
    <property type="evidence" value="ECO:0007669"/>
    <property type="project" value="UniProtKB-KW"/>
</dbReference>
<feature type="region of interest" description="Disordered" evidence="3">
    <location>
        <begin position="521"/>
        <end position="558"/>
    </location>
</feature>
<keyword evidence="1" id="KW-0863">Zinc-finger</keyword>
<gene>
    <name evidence="5" type="ORF">GEV33_003869</name>
</gene>
<evidence type="ECO:0000313" key="6">
    <source>
        <dbReference type="Proteomes" id="UP000719412"/>
    </source>
</evidence>
<dbReference type="SUPFAM" id="SSF57756">
    <property type="entry name" value="Retrovirus zinc finger-like domains"/>
    <property type="match status" value="1"/>
</dbReference>
<keyword evidence="1" id="KW-0479">Metal-binding</keyword>
<evidence type="ECO:0000259" key="4">
    <source>
        <dbReference type="PROSITE" id="PS50158"/>
    </source>
</evidence>
<dbReference type="InterPro" id="IPR036875">
    <property type="entry name" value="Znf_CCHC_sf"/>
</dbReference>
<name>A0A8J6HRC5_TENMO</name>
<evidence type="ECO:0000256" key="3">
    <source>
        <dbReference type="SAM" id="MobiDB-lite"/>
    </source>
</evidence>
<dbReference type="GO" id="GO:0003676">
    <property type="term" value="F:nucleic acid binding"/>
    <property type="evidence" value="ECO:0007669"/>
    <property type="project" value="InterPro"/>
</dbReference>
<feature type="domain" description="CCHC-type" evidence="4">
    <location>
        <begin position="319"/>
        <end position="335"/>
    </location>
</feature>
<keyword evidence="1" id="KW-0862">Zinc</keyword>
<evidence type="ECO:0000256" key="2">
    <source>
        <dbReference type="SAM" id="Coils"/>
    </source>
</evidence>
<evidence type="ECO:0000256" key="1">
    <source>
        <dbReference type="PROSITE-ProRule" id="PRU00047"/>
    </source>
</evidence>
<dbReference type="PROSITE" id="PS50158">
    <property type="entry name" value="ZF_CCHC"/>
    <property type="match status" value="1"/>
</dbReference>
<keyword evidence="2" id="KW-0175">Coiled coil</keyword>
<dbReference type="InterPro" id="IPR001878">
    <property type="entry name" value="Znf_CCHC"/>
</dbReference>
<organism evidence="5 6">
    <name type="scientific">Tenebrio molitor</name>
    <name type="common">Yellow mealworm beetle</name>
    <dbReference type="NCBI Taxonomy" id="7067"/>
    <lineage>
        <taxon>Eukaryota</taxon>
        <taxon>Metazoa</taxon>
        <taxon>Ecdysozoa</taxon>
        <taxon>Arthropoda</taxon>
        <taxon>Hexapoda</taxon>
        <taxon>Insecta</taxon>
        <taxon>Pterygota</taxon>
        <taxon>Neoptera</taxon>
        <taxon>Endopterygota</taxon>
        <taxon>Coleoptera</taxon>
        <taxon>Polyphaga</taxon>
        <taxon>Cucujiformia</taxon>
        <taxon>Tenebrionidae</taxon>
        <taxon>Tenebrio</taxon>
    </lineage>
</organism>
<keyword evidence="6" id="KW-1185">Reference proteome</keyword>
<reference evidence="5" key="2">
    <citation type="submission" date="2021-08" db="EMBL/GenBank/DDBJ databases">
        <authorList>
            <person name="Eriksson T."/>
        </authorList>
    </citation>
    <scope>NUCLEOTIDE SEQUENCE</scope>
    <source>
        <strain evidence="5">Stoneville</strain>
        <tissue evidence="5">Whole head</tissue>
    </source>
</reference>
<comment type="caution">
    <text evidence="5">The sequence shown here is derived from an EMBL/GenBank/DDBJ whole genome shotgun (WGS) entry which is preliminary data.</text>
</comment>
<evidence type="ECO:0000313" key="5">
    <source>
        <dbReference type="EMBL" id="KAH0818922.1"/>
    </source>
</evidence>
<dbReference type="PANTHER" id="PTHR45823">
    <property type="entry name" value="T-SNARE COILED-COIL HOMOLOGY DOMAIN-CONTAINING PROTEIN"/>
    <property type="match status" value="1"/>
</dbReference>
<dbReference type="EMBL" id="JABDTM020016296">
    <property type="protein sequence ID" value="KAH0818922.1"/>
    <property type="molecule type" value="Genomic_DNA"/>
</dbReference>
<sequence length="558" mass="62376">MGADNLWSHLPPPGGTAILPEYIHYYYYGFYYQQRNEQVKFLEEIEKRGLEEKAEQKRILEHLEFTFKEKVEEKVTEIKKEVEEKVTNIQRGVEEKVGEIKKDVERIKENFEGKVKEMEAKFKGLKTGLSGKLETGLVKLKPPPFDGTTSWFMDKKQFEAAAGANNWDDEGKAVALTLALRGQVLQILQTLPVEDQKNYAAFVKALELRYGDHHLSQVYQSQLRARVQKSGENLQEFATDVERLVHLAYPNGPSQFQHEIGTNVFVDGVRDAKNASRPTTQRLRAVTVEEPTERQGDLLQRMTKMLEEIQRSISFARPKCFNCGKVGHLKRDCRSNRSPVPGTSSFDFEAVGKLNQASTPGRVLAGSPIAPSVVSVSQLKPDVVESLKNLQMTGSDLILETATGEAARVLGEADVRLELGSVEVIHRVVVADIVDDFILGLDKNSEQIVLAELEGDPGGYRTGIIISDMTKETPIMTAKTLVEAGRPIPIRAVNLSDNRVTLQKGLQIGRYHPVLRVVRCEEDPPKPSKGKANIASTPATSNQSDSHREDYLSQNTKK</sequence>
<protein>
    <recommendedName>
        <fullName evidence="4">CCHC-type domain-containing protein</fullName>
    </recommendedName>
</protein>
<dbReference type="Proteomes" id="UP000719412">
    <property type="component" value="Unassembled WGS sequence"/>
</dbReference>
<dbReference type="PANTHER" id="PTHR45823:SF1">
    <property type="entry name" value="T-SNARE COILED-COIL HOMOLOGY DOMAIN-CONTAINING PROTEIN"/>
    <property type="match status" value="1"/>
</dbReference>